<dbReference type="EC" id="6.3.2.1" evidence="8"/>
<comment type="caution">
    <text evidence="9">The sequence shown here is derived from an EMBL/GenBank/DDBJ whole genome shotgun (WGS) entry which is preliminary data.</text>
</comment>
<feature type="binding site" evidence="8">
    <location>
        <begin position="30"/>
        <end position="37"/>
    </location>
    <ligand>
        <name>ATP</name>
        <dbReference type="ChEBI" id="CHEBI:30616"/>
    </ligand>
</feature>
<keyword evidence="8" id="KW-0963">Cytoplasm</keyword>
<dbReference type="GO" id="GO:0005524">
    <property type="term" value="F:ATP binding"/>
    <property type="evidence" value="ECO:0007669"/>
    <property type="project" value="UniProtKB-KW"/>
</dbReference>
<accession>A0A0B0EES1</accession>
<dbReference type="Gene3D" id="3.30.1300.10">
    <property type="entry name" value="Pantoate-beta-alanine ligase, C-terminal domain"/>
    <property type="match status" value="1"/>
</dbReference>
<dbReference type="GO" id="GO:0005829">
    <property type="term" value="C:cytosol"/>
    <property type="evidence" value="ECO:0007669"/>
    <property type="project" value="TreeGrafter"/>
</dbReference>
<dbReference type="PANTHER" id="PTHR21299:SF1">
    <property type="entry name" value="PANTOATE--BETA-ALANINE LIGASE"/>
    <property type="match status" value="1"/>
</dbReference>
<dbReference type="InterPro" id="IPR014729">
    <property type="entry name" value="Rossmann-like_a/b/a_fold"/>
</dbReference>
<dbReference type="HAMAP" id="MF_00158">
    <property type="entry name" value="PanC"/>
    <property type="match status" value="1"/>
</dbReference>
<evidence type="ECO:0000256" key="1">
    <source>
        <dbReference type="ARBA" id="ARBA00004990"/>
    </source>
</evidence>
<dbReference type="SUPFAM" id="SSF52374">
    <property type="entry name" value="Nucleotidylyl transferase"/>
    <property type="match status" value="1"/>
</dbReference>
<dbReference type="Gene3D" id="3.40.50.620">
    <property type="entry name" value="HUPs"/>
    <property type="match status" value="1"/>
</dbReference>
<feature type="active site" description="Proton donor" evidence="8">
    <location>
        <position position="37"/>
    </location>
</feature>
<dbReference type="FunFam" id="3.40.50.620:FF:000013">
    <property type="entry name" value="Pantothenate synthetase"/>
    <property type="match status" value="1"/>
</dbReference>
<evidence type="ECO:0000256" key="4">
    <source>
        <dbReference type="ARBA" id="ARBA00022655"/>
    </source>
</evidence>
<dbReference type="InterPro" id="IPR004821">
    <property type="entry name" value="Cyt_trans-like"/>
</dbReference>
<dbReference type="GO" id="GO:0004592">
    <property type="term" value="F:pantoate-beta-alanine ligase activity"/>
    <property type="evidence" value="ECO:0007669"/>
    <property type="project" value="UniProtKB-UniRule"/>
</dbReference>
<dbReference type="PANTHER" id="PTHR21299">
    <property type="entry name" value="CYTIDYLATE KINASE/PANTOATE-BETA-ALANINE LIGASE"/>
    <property type="match status" value="1"/>
</dbReference>
<keyword evidence="5 8" id="KW-0547">Nucleotide-binding</keyword>
<evidence type="ECO:0000256" key="3">
    <source>
        <dbReference type="ARBA" id="ARBA00022598"/>
    </source>
</evidence>
<dbReference type="Pfam" id="PF02569">
    <property type="entry name" value="Pantoate_ligase"/>
    <property type="match status" value="1"/>
</dbReference>
<dbReference type="NCBIfam" id="TIGR00125">
    <property type="entry name" value="cyt_tran_rel"/>
    <property type="match status" value="1"/>
</dbReference>
<gene>
    <name evidence="8" type="primary">panC</name>
    <name evidence="9" type="ORF">SCABRO_02672</name>
</gene>
<protein>
    <recommendedName>
        <fullName evidence="8">Pantothenate synthetase</fullName>
        <shortName evidence="8">PS</shortName>
        <ecNumber evidence="8">6.3.2.1</ecNumber>
    </recommendedName>
    <alternativeName>
        <fullName evidence="8">Pantoate--beta-alanine ligase</fullName>
    </alternativeName>
    <alternativeName>
        <fullName evidence="8">Pantoate-activating enzyme</fullName>
    </alternativeName>
</protein>
<evidence type="ECO:0000256" key="8">
    <source>
        <dbReference type="HAMAP-Rule" id="MF_00158"/>
    </source>
</evidence>
<evidence type="ECO:0000313" key="10">
    <source>
        <dbReference type="Proteomes" id="UP000030652"/>
    </source>
</evidence>
<feature type="binding site" evidence="8">
    <location>
        <position position="61"/>
    </location>
    <ligand>
        <name>beta-alanine</name>
        <dbReference type="ChEBI" id="CHEBI:57966"/>
    </ligand>
</feature>
<evidence type="ECO:0000256" key="6">
    <source>
        <dbReference type="ARBA" id="ARBA00022840"/>
    </source>
</evidence>
<dbReference type="InterPro" id="IPR042176">
    <property type="entry name" value="Pantoate_ligase_C"/>
</dbReference>
<dbReference type="Proteomes" id="UP000030652">
    <property type="component" value="Unassembled WGS sequence"/>
</dbReference>
<comment type="catalytic activity">
    <reaction evidence="7 8">
        <text>(R)-pantoate + beta-alanine + ATP = (R)-pantothenate + AMP + diphosphate + H(+)</text>
        <dbReference type="Rhea" id="RHEA:10912"/>
        <dbReference type="ChEBI" id="CHEBI:15378"/>
        <dbReference type="ChEBI" id="CHEBI:15980"/>
        <dbReference type="ChEBI" id="CHEBI:29032"/>
        <dbReference type="ChEBI" id="CHEBI:30616"/>
        <dbReference type="ChEBI" id="CHEBI:33019"/>
        <dbReference type="ChEBI" id="CHEBI:57966"/>
        <dbReference type="ChEBI" id="CHEBI:456215"/>
        <dbReference type="EC" id="6.3.2.1"/>
    </reaction>
</comment>
<dbReference type="eggNOG" id="COG0414">
    <property type="taxonomic scope" value="Bacteria"/>
</dbReference>
<feature type="binding site" evidence="8">
    <location>
        <begin position="184"/>
        <end position="187"/>
    </location>
    <ligand>
        <name>ATP</name>
        <dbReference type="ChEBI" id="CHEBI:30616"/>
    </ligand>
</feature>
<feature type="binding site" evidence="8">
    <location>
        <position position="61"/>
    </location>
    <ligand>
        <name>(R)-pantoate</name>
        <dbReference type="ChEBI" id="CHEBI:15980"/>
    </ligand>
</feature>
<dbReference type="CDD" id="cd00560">
    <property type="entry name" value="PanC"/>
    <property type="match status" value="1"/>
</dbReference>
<feature type="binding site" evidence="8">
    <location>
        <position position="153"/>
    </location>
    <ligand>
        <name>(R)-pantoate</name>
        <dbReference type="ChEBI" id="CHEBI:15980"/>
    </ligand>
</feature>
<comment type="pathway">
    <text evidence="1 8">Cofactor biosynthesis; (R)-pantothenate biosynthesis; (R)-pantothenate from (R)-pantoate and beta-alanine: step 1/1.</text>
</comment>
<dbReference type="GO" id="GO:0015940">
    <property type="term" value="P:pantothenate biosynthetic process"/>
    <property type="evidence" value="ECO:0007669"/>
    <property type="project" value="UniProtKB-UniRule"/>
</dbReference>
<dbReference type="PATRIC" id="fig|237368.3.peg.2889"/>
<comment type="similarity">
    <text evidence="2 8">Belongs to the pantothenate synthetase family.</text>
</comment>
<evidence type="ECO:0000313" key="9">
    <source>
        <dbReference type="EMBL" id="KHE91617.1"/>
    </source>
</evidence>
<evidence type="ECO:0000256" key="5">
    <source>
        <dbReference type="ARBA" id="ARBA00022741"/>
    </source>
</evidence>
<dbReference type="NCBIfam" id="TIGR00018">
    <property type="entry name" value="panC"/>
    <property type="match status" value="1"/>
</dbReference>
<comment type="subcellular location">
    <subcellularLocation>
        <location evidence="8">Cytoplasm</location>
    </subcellularLocation>
</comment>
<evidence type="ECO:0000256" key="2">
    <source>
        <dbReference type="ARBA" id="ARBA00009256"/>
    </source>
</evidence>
<dbReference type="AlphaFoldDB" id="A0A0B0EES1"/>
<keyword evidence="6 8" id="KW-0067">ATP-binding</keyword>
<feature type="binding site" evidence="8">
    <location>
        <position position="176"/>
    </location>
    <ligand>
        <name>ATP</name>
        <dbReference type="ChEBI" id="CHEBI:30616"/>
    </ligand>
</feature>
<comment type="function">
    <text evidence="8">Catalyzes the condensation of pantoate with beta-alanine in an ATP-dependent reaction via a pantoyl-adenylate intermediate.</text>
</comment>
<comment type="subunit">
    <text evidence="8">Homodimer.</text>
</comment>
<organism evidence="9 10">
    <name type="scientific">Candidatus Scalindua brodae</name>
    <dbReference type="NCBI Taxonomy" id="237368"/>
    <lineage>
        <taxon>Bacteria</taxon>
        <taxon>Pseudomonadati</taxon>
        <taxon>Planctomycetota</taxon>
        <taxon>Candidatus Brocadiia</taxon>
        <taxon>Candidatus Brocadiales</taxon>
        <taxon>Candidatus Scalinduaceae</taxon>
        <taxon>Candidatus Scalindua</taxon>
    </lineage>
</organism>
<feature type="binding site" evidence="8">
    <location>
        <begin position="147"/>
        <end position="150"/>
    </location>
    <ligand>
        <name>ATP</name>
        <dbReference type="ChEBI" id="CHEBI:30616"/>
    </ligand>
</feature>
<proteinExistence type="inferred from homology"/>
<evidence type="ECO:0000256" key="7">
    <source>
        <dbReference type="ARBA" id="ARBA00048258"/>
    </source>
</evidence>
<name>A0A0B0EES1_9BACT</name>
<keyword evidence="3 8" id="KW-0436">Ligase</keyword>
<sequence>MEVITKIDEMRTRVLSVKDRKRSIGFVPTMGALHNGHLSLMRRAREENDELVVSIYLNPTQFDKNDDFENYPRQLDKDIEIIRNENADAVFTPCTEEMYPDGFCTHVTQDKLTDALCGRVRPGHFNGVTTIVTKLFNIIEPDRAYFGQKDYQQCAVIKRLVTDMNMDVDIQVCPTVREEDGLAFSSRNKRLNPEERQNALCIYGSLLKAGDMFASDIRETKEIIEEMISIIKKTKHTKIDYISIVNANTLEDLSSINGKALVAVAIWIGNTRLIDNIILE</sequence>
<dbReference type="EMBL" id="JRYO01000189">
    <property type="protein sequence ID" value="KHE91617.1"/>
    <property type="molecule type" value="Genomic_DNA"/>
</dbReference>
<comment type="miscellaneous">
    <text evidence="8">The reaction proceeds by a bi uni uni bi ping pong mechanism.</text>
</comment>
<dbReference type="FunFam" id="3.30.1300.10:FF:000001">
    <property type="entry name" value="Pantothenate synthetase"/>
    <property type="match status" value="1"/>
</dbReference>
<dbReference type="InterPro" id="IPR003721">
    <property type="entry name" value="Pantoate_ligase"/>
</dbReference>
<keyword evidence="4 8" id="KW-0566">Pantothenate biosynthesis</keyword>
<dbReference type="UniPathway" id="UPA00028">
    <property type="reaction ID" value="UER00005"/>
</dbReference>
<reference evidence="9 10" key="1">
    <citation type="submission" date="2014-10" db="EMBL/GenBank/DDBJ databases">
        <title>Draft genome of anammox bacterium scalindua brodae, obtained using differential coverage binning of sequence data from two enrichment reactors.</title>
        <authorList>
            <person name="Speth D.R."/>
            <person name="Russ L."/>
            <person name="Kartal B."/>
            <person name="Op den Camp H.J."/>
            <person name="Dutilh B.E."/>
            <person name="Jetten M.S."/>
        </authorList>
    </citation>
    <scope>NUCLEOTIDE SEQUENCE [LARGE SCALE GENOMIC DNA]</scope>
    <source>
        <strain evidence="9">RU1</strain>
    </source>
</reference>